<reference evidence="5" key="1">
    <citation type="submission" date="2017-02" db="EMBL/GenBank/DDBJ databases">
        <title>Natronthermophilus aegyptiacus gen. nov.,sp. nov., an aerobic, extremely halophilic alkalithermophilic archaeon isolated from the athalassohaline Wadi An Natrun, Egypt.</title>
        <authorList>
            <person name="Zhao B."/>
        </authorList>
    </citation>
    <scope>NUCLEOTIDE SEQUENCE [LARGE SCALE GENOMIC DNA]</scope>
    <source>
        <strain evidence="5">JW/NM-HA 15</strain>
    </source>
</reference>
<dbReference type="Pfam" id="PF03779">
    <property type="entry name" value="SPW"/>
    <property type="match status" value="1"/>
</dbReference>
<evidence type="ECO:0000313" key="4">
    <source>
        <dbReference type="EMBL" id="ARS88325.1"/>
    </source>
</evidence>
<organism evidence="4 5">
    <name type="scientific">Natrarchaeobaculum aegyptiacum</name>
    <dbReference type="NCBI Taxonomy" id="745377"/>
    <lineage>
        <taxon>Archaea</taxon>
        <taxon>Methanobacteriati</taxon>
        <taxon>Methanobacteriota</taxon>
        <taxon>Stenosarchaea group</taxon>
        <taxon>Halobacteria</taxon>
        <taxon>Halobacteriales</taxon>
        <taxon>Natrialbaceae</taxon>
        <taxon>Natrarchaeobaculum</taxon>
    </lineage>
</organism>
<gene>
    <name evidence="4" type="ORF">B1756_00150</name>
</gene>
<dbReference type="KEGG" id="naj:B1756_00150"/>
<keyword evidence="2" id="KW-0472">Membrane</keyword>
<keyword evidence="2" id="KW-1133">Transmembrane helix</keyword>
<evidence type="ECO:0000259" key="3">
    <source>
        <dbReference type="Pfam" id="PF03779"/>
    </source>
</evidence>
<dbReference type="EMBL" id="CP019893">
    <property type="protein sequence ID" value="ARS88325.1"/>
    <property type="molecule type" value="Genomic_DNA"/>
</dbReference>
<name>A0A2Z2HQP5_9EURY</name>
<dbReference type="OrthoDB" id="169701at2157"/>
<feature type="compositionally biased region" description="Basic and acidic residues" evidence="1">
    <location>
        <begin position="9"/>
        <end position="28"/>
    </location>
</feature>
<feature type="transmembrane region" description="Helical" evidence="2">
    <location>
        <begin position="91"/>
        <end position="113"/>
    </location>
</feature>
<sequence length="160" mass="16889">MSDSSADPTDDRGTDRSTEQRSADRTSDAQGRKWLSGFVSLIGLWIAISPFLYEAAASMLWSSVIVGAGIFLLAGYNFYRHVADHPTSLGVMSLVALLGLWVLVSPFAMAGEFAIDGLEVAGEGLIWSSVVAGILTAILAAYIAYDARSDVRTGAPAGTQ</sequence>
<dbReference type="RefSeq" id="WP_086886706.1">
    <property type="nucleotide sequence ID" value="NZ_CP019893.1"/>
</dbReference>
<feature type="transmembrane region" description="Helical" evidence="2">
    <location>
        <begin position="59"/>
        <end position="79"/>
    </location>
</feature>
<protein>
    <recommendedName>
        <fullName evidence="3">SPW repeat-containing integral membrane domain-containing protein</fullName>
    </recommendedName>
</protein>
<keyword evidence="2" id="KW-0812">Transmembrane</keyword>
<dbReference type="AlphaFoldDB" id="A0A2Z2HQP5"/>
<feature type="domain" description="SPW repeat-containing integral membrane" evidence="3">
    <location>
        <begin position="34"/>
        <end position="141"/>
    </location>
</feature>
<evidence type="ECO:0000313" key="5">
    <source>
        <dbReference type="Proteomes" id="UP000250088"/>
    </source>
</evidence>
<proteinExistence type="predicted"/>
<evidence type="ECO:0000256" key="1">
    <source>
        <dbReference type="SAM" id="MobiDB-lite"/>
    </source>
</evidence>
<feature type="region of interest" description="Disordered" evidence="1">
    <location>
        <begin position="1"/>
        <end position="28"/>
    </location>
</feature>
<dbReference type="Proteomes" id="UP000250088">
    <property type="component" value="Chromosome"/>
</dbReference>
<feature type="transmembrane region" description="Helical" evidence="2">
    <location>
        <begin position="34"/>
        <end position="53"/>
    </location>
</feature>
<keyword evidence="5" id="KW-1185">Reference proteome</keyword>
<dbReference type="InterPro" id="IPR005530">
    <property type="entry name" value="SPW"/>
</dbReference>
<feature type="transmembrane region" description="Helical" evidence="2">
    <location>
        <begin position="125"/>
        <end position="145"/>
    </location>
</feature>
<accession>A0A2Z2HQP5</accession>
<dbReference type="GeneID" id="32892443"/>
<evidence type="ECO:0000256" key="2">
    <source>
        <dbReference type="SAM" id="Phobius"/>
    </source>
</evidence>